<name>A0AA48M5D9_9BACL</name>
<dbReference type="EMBL" id="OY569118">
    <property type="protein sequence ID" value="CAJ1000983.1"/>
    <property type="molecule type" value="Genomic_DNA"/>
</dbReference>
<organism evidence="1 2">
    <name type="scientific">Brevibacillus aydinogluensis</name>
    <dbReference type="NCBI Taxonomy" id="927786"/>
    <lineage>
        <taxon>Bacteria</taxon>
        <taxon>Bacillati</taxon>
        <taxon>Bacillota</taxon>
        <taxon>Bacilli</taxon>
        <taxon>Bacillales</taxon>
        <taxon>Paenibacillaceae</taxon>
        <taxon>Brevibacillus</taxon>
    </lineage>
</organism>
<dbReference type="AlphaFoldDB" id="A0AA48M5D9"/>
<accession>A0AA48M5D9</accession>
<protein>
    <submittedName>
        <fullName evidence="1">Uncharacterized protein</fullName>
    </submittedName>
</protein>
<evidence type="ECO:0000313" key="1">
    <source>
        <dbReference type="EMBL" id="CAJ1000983.1"/>
    </source>
</evidence>
<proteinExistence type="predicted"/>
<dbReference type="RefSeq" id="WP_304414936.1">
    <property type="nucleotide sequence ID" value="NZ_OY569118.1"/>
</dbReference>
<keyword evidence="2" id="KW-1185">Reference proteome</keyword>
<evidence type="ECO:0000313" key="2">
    <source>
        <dbReference type="Proteomes" id="UP001189619"/>
    </source>
</evidence>
<dbReference type="KEGG" id="bayd:BSPP4475_01410"/>
<gene>
    <name evidence="1" type="ORF">BSPP4475_01410</name>
</gene>
<reference evidence="1" key="1">
    <citation type="submission" date="2023-07" db="EMBL/GenBank/DDBJ databases">
        <authorList>
            <person name="Ivanov I."/>
            <person name="Teneva D."/>
            <person name="Stoikov I."/>
        </authorList>
    </citation>
    <scope>NUCLEOTIDE SEQUENCE</scope>
    <source>
        <strain evidence="1">4475</strain>
    </source>
</reference>
<sequence>MELTEQRIREIVREEIQVAMEERAANDATADKLAEAMIKRINQHIEESFA</sequence>
<dbReference type="Proteomes" id="UP001189619">
    <property type="component" value="Chromosome"/>
</dbReference>